<comment type="caution">
    <text evidence="1">The sequence shown here is derived from an EMBL/GenBank/DDBJ whole genome shotgun (WGS) entry which is preliminary data.</text>
</comment>
<sequence length="96" mass="10136">SCAALGLTGPFLGVGWAQGAVRSLQSCCCPELLPRDAGLLGALPQQDPAPHPGHSAWPRGLIKRGGKKGQEVFCLQNVNLFQTESLLLDTFPSLPE</sequence>
<dbReference type="Proteomes" id="UP000237246">
    <property type="component" value="Unassembled WGS sequence"/>
</dbReference>
<keyword evidence="2" id="KW-1185">Reference proteome</keyword>
<protein>
    <submittedName>
        <fullName evidence="1">Uncharacterized protein</fullName>
    </submittedName>
</protein>
<dbReference type="AlphaFoldDB" id="A0A2P4T7D8"/>
<organism evidence="1 2">
    <name type="scientific">Bambusicola thoracicus</name>
    <name type="common">Chinese bamboo-partridge</name>
    <name type="synonym">Perdix thoracica</name>
    <dbReference type="NCBI Taxonomy" id="9083"/>
    <lineage>
        <taxon>Eukaryota</taxon>
        <taxon>Metazoa</taxon>
        <taxon>Chordata</taxon>
        <taxon>Craniata</taxon>
        <taxon>Vertebrata</taxon>
        <taxon>Euteleostomi</taxon>
        <taxon>Archelosauria</taxon>
        <taxon>Archosauria</taxon>
        <taxon>Dinosauria</taxon>
        <taxon>Saurischia</taxon>
        <taxon>Theropoda</taxon>
        <taxon>Coelurosauria</taxon>
        <taxon>Aves</taxon>
        <taxon>Neognathae</taxon>
        <taxon>Galloanserae</taxon>
        <taxon>Galliformes</taxon>
        <taxon>Phasianidae</taxon>
        <taxon>Perdicinae</taxon>
        <taxon>Bambusicola</taxon>
    </lineage>
</organism>
<dbReference type="EMBL" id="PPHD01006264">
    <property type="protein sequence ID" value="POI32273.1"/>
    <property type="molecule type" value="Genomic_DNA"/>
</dbReference>
<evidence type="ECO:0000313" key="1">
    <source>
        <dbReference type="EMBL" id="POI32273.1"/>
    </source>
</evidence>
<feature type="non-terminal residue" evidence="1">
    <location>
        <position position="1"/>
    </location>
</feature>
<gene>
    <name evidence="1" type="ORF">CIB84_003975</name>
</gene>
<evidence type="ECO:0000313" key="2">
    <source>
        <dbReference type="Proteomes" id="UP000237246"/>
    </source>
</evidence>
<proteinExistence type="predicted"/>
<reference evidence="1 2" key="1">
    <citation type="submission" date="2018-01" db="EMBL/GenBank/DDBJ databases">
        <title>Comparison of the Chinese Bamboo Partridge and Red Junglefowl genome sequences highlights the importance of demography in genome evolution.</title>
        <authorList>
            <person name="Tiley G.P."/>
            <person name="Kimball R.T."/>
            <person name="Braun E.L."/>
            <person name="Burleigh J.G."/>
        </authorList>
    </citation>
    <scope>NUCLEOTIDE SEQUENCE [LARGE SCALE GENOMIC DNA]</scope>
    <source>
        <strain evidence="1">RTK389</strain>
        <tissue evidence="1">Blood</tissue>
    </source>
</reference>
<accession>A0A2P4T7D8</accession>
<name>A0A2P4T7D8_BAMTH</name>